<dbReference type="Proteomes" id="UP001595833">
    <property type="component" value="Unassembled WGS sequence"/>
</dbReference>
<gene>
    <name evidence="3" type="ORF">ACFPFM_31530</name>
</gene>
<dbReference type="Pfam" id="PF19974">
    <property type="entry name" value="TCAD9"/>
    <property type="match status" value="1"/>
</dbReference>
<dbReference type="InterPro" id="IPR011009">
    <property type="entry name" value="Kinase-like_dom_sf"/>
</dbReference>
<comment type="caution">
    <text evidence="3">The sequence shown here is derived from an EMBL/GenBank/DDBJ whole genome shotgun (WGS) entry which is preliminary data.</text>
</comment>
<protein>
    <recommendedName>
        <fullName evidence="2">Ternary complex associated domain-containing protein</fullName>
    </recommendedName>
</protein>
<keyword evidence="4" id="KW-1185">Reference proteome</keyword>
<evidence type="ECO:0000259" key="2">
    <source>
        <dbReference type="Pfam" id="PF19974"/>
    </source>
</evidence>
<name>A0ABV9Y989_9PSEU</name>
<feature type="region of interest" description="Disordered" evidence="1">
    <location>
        <begin position="653"/>
        <end position="681"/>
    </location>
</feature>
<proteinExistence type="predicted"/>
<feature type="domain" description="Ternary complex associated" evidence="2">
    <location>
        <begin position="46"/>
        <end position="504"/>
    </location>
</feature>
<dbReference type="InterPro" id="IPR045544">
    <property type="entry name" value="TCAD9"/>
</dbReference>
<sequence length="1707" mass="184635">MEVGFADTTIPEAACAELEDVLRGIAVEPPGYAGDPVGRWVEPVERITVLRRLAGGRSGADVLDVELERAAPGRVDRRIVKVDAVAEVATEWRAFRDHLASRRDTLITPVEAVSRRLLDEDPSPTADRAAIVYYHAADYGSVPDRPTRTLEDLVRDVLRGRTPADDAVAVVDALLSRMTKGFYADAAPASSKRTLLPLNRSLGPDITLEVDRAPGPRLLKYQDPVPAALAGMRRYQREVLAACTAVTDAGPADRKIGIGDTVHLTGLTTRELSDDALKADWGDLTVVIRPAADTDPGFRLADFAGARDFDVIGRVTGLRARDQWQRVERRWPGVVADDSGVGTDEARVEHPFRLVHDLLTEDAAGRVTALTHGDLNPRNVLWVGGQVFLIDFAATAPGRPLLGDFAWLELCLLRDVVAPELGWRALVLLQRTLAVACRLDEVVADAARAVAGLLGDDDEALRSAFAVLWAVRARARASYPEAGRQPWWRDYLTQLALAGCRTLKWPDDSQGEAAVRAVVACCGVAAEWLGGTDPYRRWPGADTTLLIDSVTRNLRADHAGAVEALAELVRAADRLRGQPEATWRALEAARAAVTAATYAAEARKILVELRDDHEVFIGLRASKPEAARVDDLPAEWVADLEHHAREVDGAVSGRRGPAVLPIPSPHYGSGRHGDARTPPDDEGEVLRWAAEQHRVVVLGSAGSGKSTVARELRYRLAHAVNEAGNGRTPEEGAPRPLMPVLVRGSDVVRAIDALGADASPGEVLRRATGSDVPDAALVVGAVHLAVDAFNELAAEPKRTAAQWVWSLVNRFRHTPVLICHRTFEFEARLLPYPTVVLLPVSTGQAREYVADALRVSGVDDAAERARQLTRMLLDNPDHEQVQDLAKTPLFLWMIVKRYAGTAELPSNIGALFGDFARWYLEERHHDRPGERVPTPRFAYEVKGAAMEALGRYLVEHGNVTQVDEAEAVAAVSEVVHDAAAVLDEIVASEMLHRHDGSLRFLHQSFQEYFAALVFAREADDEQLLRDRAKVFAWREPLRIMLGFSGDRPELTERLIRIALRADPGFAAKLLRASETPPRSAVDVFIAAQRDALASPDLSEHDWTTAARALADHGAPEAIDVLRSTAIGGSPPGVRIAAFEALLHRAEGDDGGDLVTTVGALLAEDTPPPLRAAAVHAVGDKRLVPLTLAVGDLVDDRQPWPIVTAAVGALTALGVVVDGERRRRYARACAGRLRAVEDQLRRHHLAGEDVDALMAERLDLLSPLADPPEVELLLSHRFSYGLAGERVWQRRLAPSAVVADPGLSPAVRHLLVDDVEAEELLAAFTDPGSGEPVVAAAAHRLIGGVAPAGAAAANLVPLVTAGSSTTRLLATAAAVEAAGERLGADDLRAVDALVRDVIDRYEDDLAEPLAALIRSLGSHRLNQIVLADVMDVALGALGTRAHPLRWPLPDVWSSIHPTAEEFVTLLQGDQEHVWVAIRHLAGYGYSLDGSRKSRTFPVRSDAATFRRLLAERPARLAEEPVSFFEACAVLGDHGFVDDVIVLTRNPDPALTEPRLFFGVSSGAVMITPLARLLGVLGHLGRQAADKGDSATAHRAHDHLDRYDVTGAHISVAQARLVGLGYLGDWMPLLSALDAENPELHTAARNTIALWVPGPFTPTAYQGPEQIALWIADRLNGPLGPGHRSTLLTIKTDLEARLGRYVVQDDPEG</sequence>
<dbReference type="SUPFAM" id="SSF56112">
    <property type="entry name" value="Protein kinase-like (PK-like)"/>
    <property type="match status" value="1"/>
</dbReference>
<accession>A0ABV9Y989</accession>
<reference evidence="4" key="1">
    <citation type="journal article" date="2019" name="Int. J. Syst. Evol. Microbiol.">
        <title>The Global Catalogue of Microorganisms (GCM) 10K type strain sequencing project: providing services to taxonomists for standard genome sequencing and annotation.</title>
        <authorList>
            <consortium name="The Broad Institute Genomics Platform"/>
            <consortium name="The Broad Institute Genome Sequencing Center for Infectious Disease"/>
            <person name="Wu L."/>
            <person name="Ma J."/>
        </authorList>
    </citation>
    <scope>NUCLEOTIDE SEQUENCE [LARGE SCALE GENOMIC DNA]</scope>
    <source>
        <strain evidence="4">KCTC 12848</strain>
    </source>
</reference>
<dbReference type="RefSeq" id="WP_344037729.1">
    <property type="nucleotide sequence ID" value="NZ_BAAAKE010000008.1"/>
</dbReference>
<evidence type="ECO:0000256" key="1">
    <source>
        <dbReference type="SAM" id="MobiDB-lite"/>
    </source>
</evidence>
<evidence type="ECO:0000313" key="4">
    <source>
        <dbReference type="Proteomes" id="UP001595833"/>
    </source>
</evidence>
<evidence type="ECO:0000313" key="3">
    <source>
        <dbReference type="EMBL" id="MFC5058267.1"/>
    </source>
</evidence>
<dbReference type="EMBL" id="JBHSJB010000031">
    <property type="protein sequence ID" value="MFC5058267.1"/>
    <property type="molecule type" value="Genomic_DNA"/>
</dbReference>
<organism evidence="3 4">
    <name type="scientific">Saccharothrix xinjiangensis</name>
    <dbReference type="NCBI Taxonomy" id="204798"/>
    <lineage>
        <taxon>Bacteria</taxon>
        <taxon>Bacillati</taxon>
        <taxon>Actinomycetota</taxon>
        <taxon>Actinomycetes</taxon>
        <taxon>Pseudonocardiales</taxon>
        <taxon>Pseudonocardiaceae</taxon>
        <taxon>Saccharothrix</taxon>
    </lineage>
</organism>